<evidence type="ECO:0000313" key="4">
    <source>
        <dbReference type="Proteomes" id="UP001162881"/>
    </source>
</evidence>
<dbReference type="RefSeq" id="WP_244021410.1">
    <property type="nucleotide sequence ID" value="NZ_JALHLF010000049.1"/>
</dbReference>
<protein>
    <submittedName>
        <fullName evidence="3">Uncharacterized protein</fullName>
    </submittedName>
</protein>
<dbReference type="EMBL" id="JALHLF010000049">
    <property type="protein sequence ID" value="MCJ2183528.1"/>
    <property type="molecule type" value="Genomic_DNA"/>
</dbReference>
<proteinExistence type="predicted"/>
<dbReference type="Proteomes" id="UP001162881">
    <property type="component" value="Unassembled WGS sequence"/>
</dbReference>
<comment type="caution">
    <text evidence="3">The sequence shown here is derived from an EMBL/GenBank/DDBJ whole genome shotgun (WGS) entry which is preliminary data.</text>
</comment>
<keyword evidence="2" id="KW-0732">Signal</keyword>
<name>A0ABT0BFA2_9SPHN</name>
<evidence type="ECO:0000313" key="3">
    <source>
        <dbReference type="EMBL" id="MCJ2183528.1"/>
    </source>
</evidence>
<sequence>MRRPVRSALALAPFFAALMVPPASAQAPASPATPAPAPAPTKGDPVAARVRLNTEQGEFARRQLAETAASQKAHDDAQARIAQDQSMYGALRQEYPELEQRYAAAKVDWQKAVEACAQRDLTHCPTANQAGAGASGAKPKKN</sequence>
<feature type="region of interest" description="Disordered" evidence="1">
    <location>
        <begin position="23"/>
        <end position="46"/>
    </location>
</feature>
<evidence type="ECO:0000256" key="2">
    <source>
        <dbReference type="SAM" id="SignalP"/>
    </source>
</evidence>
<feature type="signal peptide" evidence="2">
    <location>
        <begin position="1"/>
        <end position="25"/>
    </location>
</feature>
<keyword evidence="4" id="KW-1185">Reference proteome</keyword>
<evidence type="ECO:0000256" key="1">
    <source>
        <dbReference type="SAM" id="MobiDB-lite"/>
    </source>
</evidence>
<gene>
    <name evidence="3" type="ORF">MTR62_12620</name>
</gene>
<accession>A0ABT0BFA2</accession>
<feature type="chain" id="PRO_5045719932" evidence="2">
    <location>
        <begin position="26"/>
        <end position="142"/>
    </location>
</feature>
<reference evidence="3" key="1">
    <citation type="submission" date="2022-03" db="EMBL/GenBank/DDBJ databases">
        <title>Identification of a novel bacterium isolated from mangrove sediments.</title>
        <authorList>
            <person name="Pan X."/>
        </authorList>
    </citation>
    <scope>NUCLEOTIDE SEQUENCE</scope>
    <source>
        <strain evidence="3">B1949</strain>
    </source>
</reference>
<organism evidence="3 4">
    <name type="scientific">Novosphingobium organovorum</name>
    <dbReference type="NCBI Taxonomy" id="2930092"/>
    <lineage>
        <taxon>Bacteria</taxon>
        <taxon>Pseudomonadati</taxon>
        <taxon>Pseudomonadota</taxon>
        <taxon>Alphaproteobacteria</taxon>
        <taxon>Sphingomonadales</taxon>
        <taxon>Sphingomonadaceae</taxon>
        <taxon>Novosphingobium</taxon>
    </lineage>
</organism>